<protein>
    <submittedName>
        <fullName evidence="1">Uncharacterized protein</fullName>
    </submittedName>
</protein>
<dbReference type="Proteomes" id="UP001230649">
    <property type="component" value="Unassembled WGS sequence"/>
</dbReference>
<comment type="caution">
    <text evidence="1">The sequence shown here is derived from an EMBL/GenBank/DDBJ whole genome shotgun (WGS) entry which is preliminary data.</text>
</comment>
<accession>A0ACC2WSH5</accession>
<evidence type="ECO:0000313" key="1">
    <source>
        <dbReference type="EMBL" id="KAJ9114592.1"/>
    </source>
</evidence>
<gene>
    <name evidence="1" type="ORF">QFC20_001466</name>
</gene>
<organism evidence="1 2">
    <name type="scientific">Naganishia adeliensis</name>
    <dbReference type="NCBI Taxonomy" id="92952"/>
    <lineage>
        <taxon>Eukaryota</taxon>
        <taxon>Fungi</taxon>
        <taxon>Dikarya</taxon>
        <taxon>Basidiomycota</taxon>
        <taxon>Agaricomycotina</taxon>
        <taxon>Tremellomycetes</taxon>
        <taxon>Filobasidiales</taxon>
        <taxon>Filobasidiaceae</taxon>
        <taxon>Naganishia</taxon>
    </lineage>
</organism>
<evidence type="ECO:0000313" key="2">
    <source>
        <dbReference type="Proteomes" id="UP001230649"/>
    </source>
</evidence>
<reference evidence="1" key="1">
    <citation type="submission" date="2023-04" db="EMBL/GenBank/DDBJ databases">
        <title>Draft Genome sequencing of Naganishia species isolated from polar environments using Oxford Nanopore Technology.</title>
        <authorList>
            <person name="Leo P."/>
            <person name="Venkateswaran K."/>
        </authorList>
    </citation>
    <scope>NUCLEOTIDE SEQUENCE</scope>
    <source>
        <strain evidence="1">MNA-CCFEE 5262</strain>
    </source>
</reference>
<keyword evidence="2" id="KW-1185">Reference proteome</keyword>
<dbReference type="EMBL" id="JASBWS010000008">
    <property type="protein sequence ID" value="KAJ9114592.1"/>
    <property type="molecule type" value="Genomic_DNA"/>
</dbReference>
<name>A0ACC2WSH5_9TREE</name>
<proteinExistence type="predicted"/>
<sequence length="397" mass="44684">MFMLHSSFPVVALDTRQQDETPKTVSNHLLNLSLALHEKLVSDRNTSRFRRRSFMTIPNLTAHIVNDDEIGSLCQVLSNEVYQPSCIQVLYFLLQSAIQHDVQEWDQLGPALRKSHGDSLQIATFGLAPDSHRTAEQQGGEAGLVDVWSVAILWKDEYDAGIRGRFWISSEADVTYGSSPAGKHHERERSGAHIETMCRTFFKPFLHRHSGKSIFFNGTNQRWTPVLSQNGSKAYDGICTKAARRVSLQEVPKVECPPGYRLRPLEEKDIDTVIASNKIKFSREYVRSRLYLTAAVVNAETDELASWAITHNDMSIGALHTAPAYRKKGLAAVVVAQMGGHTIRYAISRNPLAASVLKDTFWVHAECEAYNVVAMNWFCSLGFEKVIDNTWTMIQFI</sequence>